<name>A0A1D8KP43_9CAUD</name>
<dbReference type="Proteomes" id="UP000240393">
    <property type="component" value="Segment"/>
</dbReference>
<accession>A0A1D8KP43</accession>
<organism evidence="2 4">
    <name type="scientific">Synechococcus phage S-CAM9</name>
    <dbReference type="NCBI Taxonomy" id="1883369"/>
    <lineage>
        <taxon>Viruses</taxon>
        <taxon>Duplodnaviria</taxon>
        <taxon>Heunggongvirae</taxon>
        <taxon>Uroviricota</taxon>
        <taxon>Caudoviricetes</taxon>
        <taxon>Pantevenvirales</taxon>
        <taxon>Kyanoviridae</taxon>
        <taxon>Kanaloavirus</taxon>
        <taxon>Kanaloavirus scam9</taxon>
    </lineage>
</organism>
<dbReference type="Proteomes" id="UP000241903">
    <property type="component" value="Segment"/>
</dbReference>
<dbReference type="EMBL" id="KU686204">
    <property type="protein sequence ID" value="AOV60180.1"/>
    <property type="molecule type" value="Genomic_DNA"/>
</dbReference>
<protein>
    <submittedName>
        <fullName evidence="2">Uncharacterized protein</fullName>
    </submittedName>
</protein>
<evidence type="ECO:0000313" key="2">
    <source>
        <dbReference type="EMBL" id="AOV60408.1"/>
    </source>
</evidence>
<reference evidence="3 4" key="1">
    <citation type="journal article" date="2016" name="Virology">
        <title>The genomic content and context of auxiliary metabolic genes in marine cyanomyoviruses.</title>
        <authorList>
            <person name="Crummett L.T."/>
            <person name="Puxty R.J."/>
            <person name="Weihe C."/>
            <person name="Marston M.F."/>
            <person name="Martiny J.B."/>
        </authorList>
    </citation>
    <scope>NUCLEOTIDE SEQUENCE [LARGE SCALE GENOMIC DNA]</scope>
    <source>
        <strain evidence="1">0808SB05</strain>
        <strain evidence="2">0908SB82</strain>
    </source>
</reference>
<sequence>MELEILDDSHPEDFNWENMLDIQGDESVRLVDVSEENSDIEW</sequence>
<gene>
    <name evidence="1" type="ORF">S050808_033</name>
    <name evidence="2" type="ORF">S820908_033</name>
</gene>
<dbReference type="EMBL" id="KU686205">
    <property type="protein sequence ID" value="AOV60408.1"/>
    <property type="molecule type" value="Genomic_DNA"/>
</dbReference>
<evidence type="ECO:0000313" key="1">
    <source>
        <dbReference type="EMBL" id="AOV60180.1"/>
    </source>
</evidence>
<evidence type="ECO:0000313" key="4">
    <source>
        <dbReference type="Proteomes" id="UP000241903"/>
    </source>
</evidence>
<evidence type="ECO:0000313" key="3">
    <source>
        <dbReference type="Proteomes" id="UP000240393"/>
    </source>
</evidence>
<proteinExistence type="predicted"/>